<evidence type="ECO:0000313" key="2">
    <source>
        <dbReference type="EMBL" id="ROL43874.1"/>
    </source>
</evidence>
<gene>
    <name evidence="2" type="ORF">DPX16_11906</name>
</gene>
<dbReference type="Proteomes" id="UP000281406">
    <property type="component" value="Unassembled WGS sequence"/>
</dbReference>
<feature type="region of interest" description="Disordered" evidence="1">
    <location>
        <begin position="28"/>
        <end position="66"/>
    </location>
</feature>
<organism evidence="2 3">
    <name type="scientific">Anabarilius grahami</name>
    <name type="common">Kanglang fish</name>
    <name type="synonym">Barilius grahami</name>
    <dbReference type="NCBI Taxonomy" id="495550"/>
    <lineage>
        <taxon>Eukaryota</taxon>
        <taxon>Metazoa</taxon>
        <taxon>Chordata</taxon>
        <taxon>Craniata</taxon>
        <taxon>Vertebrata</taxon>
        <taxon>Euteleostomi</taxon>
        <taxon>Actinopterygii</taxon>
        <taxon>Neopterygii</taxon>
        <taxon>Teleostei</taxon>
        <taxon>Ostariophysi</taxon>
        <taxon>Cypriniformes</taxon>
        <taxon>Xenocyprididae</taxon>
        <taxon>Xenocypridinae</taxon>
        <taxon>Xenocypridinae incertae sedis</taxon>
        <taxon>Anabarilius</taxon>
    </lineage>
</organism>
<sequence length="66" mass="7217">MGKSICTGSAEEDSSLYQERVNVFGNNSSRTSHLNKSSTNATSVDPNLEGSIRCDIHEDNPKDFPK</sequence>
<protein>
    <submittedName>
        <fullName evidence="2">Uncharacterized protein</fullName>
    </submittedName>
</protein>
<comment type="caution">
    <text evidence="2">The sequence shown here is derived from an EMBL/GenBank/DDBJ whole genome shotgun (WGS) entry which is preliminary data.</text>
</comment>
<feature type="compositionally biased region" description="Polar residues" evidence="1">
    <location>
        <begin position="28"/>
        <end position="45"/>
    </location>
</feature>
<dbReference type="EMBL" id="RJVU01047120">
    <property type="protein sequence ID" value="ROL43874.1"/>
    <property type="molecule type" value="Genomic_DNA"/>
</dbReference>
<dbReference type="AlphaFoldDB" id="A0A3N0YCP5"/>
<name>A0A3N0YCP5_ANAGA</name>
<accession>A0A3N0YCP5</accession>
<reference evidence="2 3" key="1">
    <citation type="submission" date="2018-10" db="EMBL/GenBank/DDBJ databases">
        <title>Genome assembly for a Yunnan-Guizhou Plateau 3E fish, Anabarilius grahami (Regan), and its evolutionary and genetic applications.</title>
        <authorList>
            <person name="Jiang W."/>
        </authorList>
    </citation>
    <scope>NUCLEOTIDE SEQUENCE [LARGE SCALE GENOMIC DNA]</scope>
    <source>
        <strain evidence="2">AG-KIZ</strain>
        <tissue evidence="2">Muscle</tissue>
    </source>
</reference>
<evidence type="ECO:0000313" key="3">
    <source>
        <dbReference type="Proteomes" id="UP000281406"/>
    </source>
</evidence>
<keyword evidence="3" id="KW-1185">Reference proteome</keyword>
<evidence type="ECO:0000256" key="1">
    <source>
        <dbReference type="SAM" id="MobiDB-lite"/>
    </source>
</evidence>
<feature type="compositionally biased region" description="Basic and acidic residues" evidence="1">
    <location>
        <begin position="52"/>
        <end position="66"/>
    </location>
</feature>
<proteinExistence type="predicted"/>